<evidence type="ECO:0000259" key="4">
    <source>
        <dbReference type="PROSITE" id="PS50893"/>
    </source>
</evidence>
<dbReference type="GO" id="GO:0016887">
    <property type="term" value="F:ATP hydrolysis activity"/>
    <property type="evidence" value="ECO:0007669"/>
    <property type="project" value="InterPro"/>
</dbReference>
<feature type="domain" description="ABC transporter" evidence="4">
    <location>
        <begin position="13"/>
        <end position="213"/>
    </location>
</feature>
<dbReference type="PROSITE" id="PS50893">
    <property type="entry name" value="ABC_TRANSPORTER_2"/>
    <property type="match status" value="1"/>
</dbReference>
<dbReference type="InterPro" id="IPR050153">
    <property type="entry name" value="Metal_Ion_Import_ABC"/>
</dbReference>
<dbReference type="InterPro" id="IPR003593">
    <property type="entry name" value="AAA+_ATPase"/>
</dbReference>
<evidence type="ECO:0000256" key="2">
    <source>
        <dbReference type="ARBA" id="ARBA00022741"/>
    </source>
</evidence>
<evidence type="ECO:0000313" key="5">
    <source>
        <dbReference type="EMBL" id="SVD57071.1"/>
    </source>
</evidence>
<feature type="non-terminal residue" evidence="5">
    <location>
        <position position="215"/>
    </location>
</feature>
<name>A0A382WG31_9ZZZZ</name>
<evidence type="ECO:0000256" key="1">
    <source>
        <dbReference type="ARBA" id="ARBA00022448"/>
    </source>
</evidence>
<accession>A0A382WG31</accession>
<dbReference type="InterPro" id="IPR027417">
    <property type="entry name" value="P-loop_NTPase"/>
</dbReference>
<dbReference type="PANTHER" id="PTHR42734">
    <property type="entry name" value="METAL TRANSPORT SYSTEM ATP-BINDING PROTEIN TM_0124-RELATED"/>
    <property type="match status" value="1"/>
</dbReference>
<dbReference type="Pfam" id="PF00005">
    <property type="entry name" value="ABC_tran"/>
    <property type="match status" value="1"/>
</dbReference>
<dbReference type="SUPFAM" id="SSF52540">
    <property type="entry name" value="P-loop containing nucleoside triphosphate hydrolases"/>
    <property type="match status" value="1"/>
</dbReference>
<keyword evidence="3" id="KW-0067">ATP-binding</keyword>
<proteinExistence type="predicted"/>
<dbReference type="SMART" id="SM00382">
    <property type="entry name" value="AAA"/>
    <property type="match status" value="1"/>
</dbReference>
<dbReference type="InterPro" id="IPR003439">
    <property type="entry name" value="ABC_transporter-like_ATP-bd"/>
</dbReference>
<dbReference type="Gene3D" id="3.40.50.300">
    <property type="entry name" value="P-loop containing nucleotide triphosphate hydrolases"/>
    <property type="match status" value="1"/>
</dbReference>
<dbReference type="EMBL" id="UINC01159141">
    <property type="protein sequence ID" value="SVD57071.1"/>
    <property type="molecule type" value="Genomic_DNA"/>
</dbReference>
<sequence>MTSTSYLPSENIVECENLTVIRDSKEILCEASCCVPRHSLTFLVGENGSGKTTLVKTILGLLPKLAGNISISSEIQQQSKAITGYVPQSVNFPKQLQMTVTEYLKYTSNISRKELSTALDRVDFPHSHANTPITQLSGGQQQKLLLAAELARDPEILFLDEPLSNVDHAGEKHILDVILEIKNSGVTIVIITHDWQTVSSYADHVICLNKNFICD</sequence>
<keyword evidence="1" id="KW-0813">Transport</keyword>
<keyword evidence="2" id="KW-0547">Nucleotide-binding</keyword>
<evidence type="ECO:0000256" key="3">
    <source>
        <dbReference type="ARBA" id="ARBA00022840"/>
    </source>
</evidence>
<protein>
    <recommendedName>
        <fullName evidence="4">ABC transporter domain-containing protein</fullName>
    </recommendedName>
</protein>
<organism evidence="5">
    <name type="scientific">marine metagenome</name>
    <dbReference type="NCBI Taxonomy" id="408172"/>
    <lineage>
        <taxon>unclassified sequences</taxon>
        <taxon>metagenomes</taxon>
        <taxon>ecological metagenomes</taxon>
    </lineage>
</organism>
<reference evidence="5" key="1">
    <citation type="submission" date="2018-05" db="EMBL/GenBank/DDBJ databases">
        <authorList>
            <person name="Lanie J.A."/>
            <person name="Ng W.-L."/>
            <person name="Kazmierczak K.M."/>
            <person name="Andrzejewski T.M."/>
            <person name="Davidsen T.M."/>
            <person name="Wayne K.J."/>
            <person name="Tettelin H."/>
            <person name="Glass J.I."/>
            <person name="Rusch D."/>
            <person name="Podicherti R."/>
            <person name="Tsui H.-C.T."/>
            <person name="Winkler M.E."/>
        </authorList>
    </citation>
    <scope>NUCLEOTIDE SEQUENCE</scope>
</reference>
<dbReference type="PROSITE" id="PS00211">
    <property type="entry name" value="ABC_TRANSPORTER_1"/>
    <property type="match status" value="1"/>
</dbReference>
<dbReference type="InterPro" id="IPR017871">
    <property type="entry name" value="ABC_transporter-like_CS"/>
</dbReference>
<gene>
    <name evidence="5" type="ORF">METZ01_LOCUS409925</name>
</gene>
<dbReference type="AlphaFoldDB" id="A0A382WG31"/>
<dbReference type="GO" id="GO:0005524">
    <property type="term" value="F:ATP binding"/>
    <property type="evidence" value="ECO:0007669"/>
    <property type="project" value="UniProtKB-KW"/>
</dbReference>